<dbReference type="AlphaFoldDB" id="A0A1U7Y298"/>
<dbReference type="Proteomes" id="UP000189701">
    <property type="component" value="Unplaced"/>
</dbReference>
<feature type="domain" description="Exocyst complex subunit Exo70 C-terminal" evidence="4">
    <location>
        <begin position="64"/>
        <end position="118"/>
    </location>
</feature>
<comment type="function">
    <text evidence="3">Component of the exocyst complex.</text>
</comment>
<dbReference type="SUPFAM" id="SSF74788">
    <property type="entry name" value="Cullin repeat-like"/>
    <property type="match status" value="1"/>
</dbReference>
<reference evidence="6" key="2">
    <citation type="submission" date="2025-08" db="UniProtKB">
        <authorList>
            <consortium name="RefSeq"/>
        </authorList>
    </citation>
    <scope>IDENTIFICATION</scope>
    <source>
        <tissue evidence="6">Leaf</tissue>
    </source>
</reference>
<reference evidence="5" key="1">
    <citation type="journal article" date="2013" name="Genome Biol.">
        <title>Reference genomes and transcriptomes of Nicotiana sylvestris and Nicotiana tomentosiformis.</title>
        <authorList>
            <person name="Sierro N."/>
            <person name="Battey J.N."/>
            <person name="Ouadi S."/>
            <person name="Bovet L."/>
            <person name="Goepfert S."/>
            <person name="Bakaher N."/>
            <person name="Peitsch M.C."/>
            <person name="Ivanov N.V."/>
        </authorList>
    </citation>
    <scope>NUCLEOTIDE SEQUENCE [LARGE SCALE GENOMIC DNA]</scope>
</reference>
<dbReference type="InterPro" id="IPR016159">
    <property type="entry name" value="Cullin_repeat-like_dom_sf"/>
</dbReference>
<evidence type="ECO:0000256" key="2">
    <source>
        <dbReference type="ARBA" id="ARBA00022448"/>
    </source>
</evidence>
<proteinExistence type="inferred from homology"/>
<dbReference type="GO" id="GO:0006887">
    <property type="term" value="P:exocytosis"/>
    <property type="evidence" value="ECO:0007669"/>
    <property type="project" value="UniProtKB-KW"/>
</dbReference>
<evidence type="ECO:0000259" key="4">
    <source>
        <dbReference type="Pfam" id="PF03081"/>
    </source>
</evidence>
<dbReference type="GO" id="GO:0000145">
    <property type="term" value="C:exocyst"/>
    <property type="evidence" value="ECO:0007669"/>
    <property type="project" value="InterPro"/>
</dbReference>
<accession>A0A1U7Y298</accession>
<organism evidence="5 6">
    <name type="scientific">Nicotiana sylvestris</name>
    <name type="common">Wood tobacco</name>
    <name type="synonym">South American tobacco</name>
    <dbReference type="NCBI Taxonomy" id="4096"/>
    <lineage>
        <taxon>Eukaryota</taxon>
        <taxon>Viridiplantae</taxon>
        <taxon>Streptophyta</taxon>
        <taxon>Embryophyta</taxon>
        <taxon>Tracheophyta</taxon>
        <taxon>Spermatophyta</taxon>
        <taxon>Magnoliopsida</taxon>
        <taxon>eudicotyledons</taxon>
        <taxon>Gunneridae</taxon>
        <taxon>Pentapetalae</taxon>
        <taxon>asterids</taxon>
        <taxon>lamiids</taxon>
        <taxon>Solanales</taxon>
        <taxon>Solanaceae</taxon>
        <taxon>Nicotianoideae</taxon>
        <taxon>Nicotianeae</taxon>
        <taxon>Nicotiana</taxon>
    </lineage>
</organism>
<dbReference type="RefSeq" id="XP_009792900.1">
    <property type="nucleotide sequence ID" value="XM_009794598.1"/>
</dbReference>
<comment type="similarity">
    <text evidence="1 3">Belongs to the EXO70 family.</text>
</comment>
<keyword evidence="2 3" id="KW-0813">Transport</keyword>
<keyword evidence="3" id="KW-0653">Protein transport</keyword>
<dbReference type="Pfam" id="PF03081">
    <property type="entry name" value="Exo70_C"/>
    <property type="match status" value="1"/>
</dbReference>
<evidence type="ECO:0000313" key="6">
    <source>
        <dbReference type="RefSeq" id="XP_009792900.1"/>
    </source>
</evidence>
<evidence type="ECO:0000313" key="5">
    <source>
        <dbReference type="Proteomes" id="UP000189701"/>
    </source>
</evidence>
<dbReference type="GO" id="GO:0005546">
    <property type="term" value="F:phosphatidylinositol-4,5-bisphosphate binding"/>
    <property type="evidence" value="ECO:0007669"/>
    <property type="project" value="InterPro"/>
</dbReference>
<gene>
    <name evidence="6" type="primary">LOC104239870</name>
</gene>
<evidence type="ECO:0000256" key="3">
    <source>
        <dbReference type="RuleBase" id="RU365026"/>
    </source>
</evidence>
<dbReference type="PANTHER" id="PTHR12542">
    <property type="entry name" value="EXOCYST COMPLEX PROTEIN EXO70"/>
    <property type="match status" value="1"/>
</dbReference>
<dbReference type="InterPro" id="IPR004140">
    <property type="entry name" value="Exo70"/>
</dbReference>
<dbReference type="Gene3D" id="1.20.1280.170">
    <property type="entry name" value="Exocyst complex component Exo70"/>
    <property type="match status" value="1"/>
</dbReference>
<keyword evidence="5" id="KW-1185">Reference proteome</keyword>
<sequence length="150" mass="17121">MGKMDLKFVADCMIAAGYAKECVKIYKLNRKSVVDETLYYLGIEKLSSSHIEKMDWQLLEIKSKNWLSAVKIAVTTLFHDEKILCDYVFSASNNIRESCFSEITKDGALALFLFPEMIFEVEDIRFWRLVSCADLKPAASILAPPNPINR</sequence>
<dbReference type="eggNOG" id="KOG2344">
    <property type="taxonomic scope" value="Eukaryota"/>
</dbReference>
<protein>
    <recommendedName>
        <fullName evidence="3">Exocyst subunit Exo70 family protein</fullName>
    </recommendedName>
</protein>
<dbReference type="InterPro" id="IPR046364">
    <property type="entry name" value="Exo70_C"/>
</dbReference>
<keyword evidence="3" id="KW-0268">Exocytosis</keyword>
<dbReference type="STRING" id="4096.A0A1U7Y298"/>
<dbReference type="PANTHER" id="PTHR12542:SF17">
    <property type="entry name" value="EXOCYST SUBUNIT EXO70 FAMILY PROTEIN"/>
    <property type="match status" value="1"/>
</dbReference>
<evidence type="ECO:0000256" key="1">
    <source>
        <dbReference type="ARBA" id="ARBA00006756"/>
    </source>
</evidence>
<dbReference type="GO" id="GO:0015031">
    <property type="term" value="P:protein transport"/>
    <property type="evidence" value="ECO:0007669"/>
    <property type="project" value="UniProtKB-KW"/>
</dbReference>
<name>A0A1U7Y298_NICSY</name>